<dbReference type="PANTHER" id="PTHR23288:SF17">
    <property type="entry name" value="RNA POLYMERASE II ELONGATION FACTOR ELL"/>
    <property type="match status" value="1"/>
</dbReference>
<comment type="caution">
    <text evidence="3">The sequence shown here is derived from an EMBL/GenBank/DDBJ whole genome shotgun (WGS) entry which is preliminary data.</text>
</comment>
<sequence length="320" mass="35814">MKMIIKYFRLIITIPNHIDDDDDDDDDDYDKKAQCFNFSIKDIQNDGGILECVRQTSMSMESLGKIMLRMQIHANDDVYQKTKVKMAVAAEQESKKYNTKVIELSGRKVKAKKPYTTNGGKFTGSNNKTATKNSLVRFNKFTNGNNSNGQSKSIPGEHLRKVRELLIQLLVTKSCNKPVELIPKVQERFKELPIDKQQIIQILNTIATFKEGIYQLNELAVAEEALQQFETEKRNGTTNVSITLNGGNINNNNSSISPFSDHSARSITSPNSLNTSPTTTTTIHKHSPYPNGTAAKPSMKRGGPDFFATNISTTGQKKFK</sequence>
<proteinExistence type="predicted"/>
<feature type="compositionally biased region" description="Polar residues" evidence="1">
    <location>
        <begin position="309"/>
        <end position="320"/>
    </location>
</feature>
<dbReference type="GO" id="GO:0042795">
    <property type="term" value="P:snRNA transcription by RNA polymerase II"/>
    <property type="evidence" value="ECO:0007669"/>
    <property type="project" value="TreeGrafter"/>
</dbReference>
<evidence type="ECO:0000313" key="3">
    <source>
        <dbReference type="EMBL" id="OTF70340.1"/>
    </source>
</evidence>
<organism evidence="3 4">
    <name type="scientific">Euroglyphus maynei</name>
    <name type="common">Mayne's house dust mite</name>
    <dbReference type="NCBI Taxonomy" id="6958"/>
    <lineage>
        <taxon>Eukaryota</taxon>
        <taxon>Metazoa</taxon>
        <taxon>Ecdysozoa</taxon>
        <taxon>Arthropoda</taxon>
        <taxon>Chelicerata</taxon>
        <taxon>Arachnida</taxon>
        <taxon>Acari</taxon>
        <taxon>Acariformes</taxon>
        <taxon>Sarcoptiformes</taxon>
        <taxon>Astigmata</taxon>
        <taxon>Psoroptidia</taxon>
        <taxon>Analgoidea</taxon>
        <taxon>Pyroglyphidae</taxon>
        <taxon>Pyroglyphinae</taxon>
        <taxon>Euroglyphus</taxon>
    </lineage>
</organism>
<evidence type="ECO:0000256" key="1">
    <source>
        <dbReference type="SAM" id="MobiDB-lite"/>
    </source>
</evidence>
<dbReference type="GO" id="GO:0008023">
    <property type="term" value="C:transcription elongation factor complex"/>
    <property type="evidence" value="ECO:0007669"/>
    <property type="project" value="InterPro"/>
</dbReference>
<dbReference type="EMBL" id="MUJZ01066193">
    <property type="protein sequence ID" value="OTF70340.1"/>
    <property type="molecule type" value="Genomic_DNA"/>
</dbReference>
<protein>
    <submittedName>
        <fullName evidence="3">RNA polymerase II elongation factor ELL2-like protein</fullName>
    </submittedName>
</protein>
<dbReference type="Pfam" id="PF10390">
    <property type="entry name" value="ELL"/>
    <property type="match status" value="1"/>
</dbReference>
<feature type="region of interest" description="Disordered" evidence="1">
    <location>
        <begin position="259"/>
        <end position="320"/>
    </location>
</feature>
<reference evidence="3 4" key="1">
    <citation type="submission" date="2017-03" db="EMBL/GenBank/DDBJ databases">
        <title>Genome Survey of Euroglyphus maynei.</title>
        <authorList>
            <person name="Arlian L.G."/>
            <person name="Morgan M.S."/>
            <person name="Rider S.D."/>
        </authorList>
    </citation>
    <scope>NUCLEOTIDE SEQUENCE [LARGE SCALE GENOMIC DNA]</scope>
    <source>
        <strain evidence="3">Arlian Lab</strain>
        <tissue evidence="3">Whole body</tissue>
    </source>
</reference>
<accession>A0A1Y3APH7</accession>
<gene>
    <name evidence="3" type="ORF">BLA29_006825</name>
</gene>
<dbReference type="GO" id="GO:0032968">
    <property type="term" value="P:positive regulation of transcription elongation by RNA polymerase II"/>
    <property type="evidence" value="ECO:0007669"/>
    <property type="project" value="TreeGrafter"/>
</dbReference>
<dbReference type="Proteomes" id="UP000194236">
    <property type="component" value="Unassembled WGS sequence"/>
</dbReference>
<feature type="domain" description="RNA polymerase II elongation factor ELL N-terminal" evidence="2">
    <location>
        <begin position="28"/>
        <end position="218"/>
    </location>
</feature>
<dbReference type="AlphaFoldDB" id="A0A1Y3APH7"/>
<dbReference type="OrthoDB" id="6284217at2759"/>
<feature type="non-terminal residue" evidence="3">
    <location>
        <position position="320"/>
    </location>
</feature>
<feature type="compositionally biased region" description="Low complexity" evidence="1">
    <location>
        <begin position="266"/>
        <end position="282"/>
    </location>
</feature>
<keyword evidence="3" id="KW-0251">Elongation factor</keyword>
<name>A0A1Y3APH7_EURMA</name>
<dbReference type="InterPro" id="IPR019464">
    <property type="entry name" value="ELL_N"/>
</dbReference>
<dbReference type="InterPro" id="IPR031176">
    <property type="entry name" value="ELL/occludin"/>
</dbReference>
<dbReference type="GO" id="GO:0003746">
    <property type="term" value="F:translation elongation factor activity"/>
    <property type="evidence" value="ECO:0007669"/>
    <property type="project" value="UniProtKB-KW"/>
</dbReference>
<dbReference type="PANTHER" id="PTHR23288">
    <property type="entry name" value="OCCLUDIN AND RNA POLYMERASE II ELONGATION FACTOR ELL"/>
    <property type="match status" value="1"/>
</dbReference>
<evidence type="ECO:0000313" key="4">
    <source>
        <dbReference type="Proteomes" id="UP000194236"/>
    </source>
</evidence>
<dbReference type="GO" id="GO:0000987">
    <property type="term" value="F:cis-regulatory region sequence-specific DNA binding"/>
    <property type="evidence" value="ECO:0007669"/>
    <property type="project" value="TreeGrafter"/>
</dbReference>
<keyword evidence="3" id="KW-0648">Protein biosynthesis</keyword>
<evidence type="ECO:0000259" key="2">
    <source>
        <dbReference type="Pfam" id="PF10390"/>
    </source>
</evidence>
<dbReference type="GO" id="GO:0006368">
    <property type="term" value="P:transcription elongation by RNA polymerase II"/>
    <property type="evidence" value="ECO:0007669"/>
    <property type="project" value="InterPro"/>
</dbReference>
<keyword evidence="4" id="KW-1185">Reference proteome</keyword>